<evidence type="ECO:0000256" key="2">
    <source>
        <dbReference type="ARBA" id="ARBA00022642"/>
    </source>
</evidence>
<dbReference type="InterPro" id="IPR036068">
    <property type="entry name" value="Nicotinate_pribotase-like_C"/>
</dbReference>
<dbReference type="Pfam" id="PF04095">
    <property type="entry name" value="NAPRTase"/>
    <property type="match status" value="1"/>
</dbReference>
<evidence type="ECO:0000256" key="3">
    <source>
        <dbReference type="ARBA" id="ARBA00022676"/>
    </source>
</evidence>
<feature type="region of interest" description="Disordered" evidence="9">
    <location>
        <begin position="172"/>
        <end position="202"/>
    </location>
</feature>
<dbReference type="InterPro" id="IPR016471">
    <property type="entry name" value="Nicotinamide_PRibTrfase"/>
</dbReference>
<organism evidence="12 13">
    <name type="scientific">Chionoecetes opilio</name>
    <name type="common">Atlantic snow crab</name>
    <name type="synonym">Cancer opilio</name>
    <dbReference type="NCBI Taxonomy" id="41210"/>
    <lineage>
        <taxon>Eukaryota</taxon>
        <taxon>Metazoa</taxon>
        <taxon>Ecdysozoa</taxon>
        <taxon>Arthropoda</taxon>
        <taxon>Crustacea</taxon>
        <taxon>Multicrustacea</taxon>
        <taxon>Malacostraca</taxon>
        <taxon>Eumalacostraca</taxon>
        <taxon>Eucarida</taxon>
        <taxon>Decapoda</taxon>
        <taxon>Pleocyemata</taxon>
        <taxon>Brachyura</taxon>
        <taxon>Eubrachyura</taxon>
        <taxon>Majoidea</taxon>
        <taxon>Majidae</taxon>
        <taxon>Chionoecetes</taxon>
    </lineage>
</organism>
<feature type="domain" description="Nicotinamide phosphoribosyltransferase N-terminal" evidence="11">
    <location>
        <begin position="243"/>
        <end position="340"/>
    </location>
</feature>
<evidence type="ECO:0000313" key="12">
    <source>
        <dbReference type="EMBL" id="KAG0722148.1"/>
    </source>
</evidence>
<protein>
    <recommendedName>
        <fullName evidence="7">Nicotinamide phosphoribosyltransferase</fullName>
        <ecNumber evidence="6">2.4.2.12</ecNumber>
    </recommendedName>
</protein>
<feature type="domain" description="Nicotinate/nicotinamide phosphoribosyltransferase" evidence="10">
    <location>
        <begin position="413"/>
        <end position="657"/>
    </location>
</feature>
<dbReference type="Pfam" id="PF18127">
    <property type="entry name" value="NAMPT_N"/>
    <property type="match status" value="1"/>
</dbReference>
<dbReference type="EC" id="2.4.2.12" evidence="6"/>
<dbReference type="InterPro" id="IPR041525">
    <property type="entry name" value="N/Namide_PRibTrfase"/>
</dbReference>
<evidence type="ECO:0000256" key="6">
    <source>
        <dbReference type="ARBA" id="ARBA00035024"/>
    </source>
</evidence>
<evidence type="ECO:0000256" key="9">
    <source>
        <dbReference type="SAM" id="MobiDB-lite"/>
    </source>
</evidence>
<comment type="caution">
    <text evidence="12">The sequence shown here is derived from an EMBL/GenBank/DDBJ whole genome shotgun (WGS) entry which is preliminary data.</text>
</comment>
<name>A0A8J5CHV4_CHIOP</name>
<comment type="similarity">
    <text evidence="1">Belongs to the NAPRTase family.</text>
</comment>
<dbReference type="InterPro" id="IPR041529">
    <property type="entry name" value="DUF5598"/>
</dbReference>
<keyword evidence="3 12" id="KW-0328">Glycosyltransferase</keyword>
<dbReference type="Gene3D" id="3.20.20.70">
    <property type="entry name" value="Aldolase class I"/>
    <property type="match status" value="1"/>
</dbReference>
<gene>
    <name evidence="12" type="primary">Nampt_0</name>
    <name evidence="12" type="ORF">GWK47_045059</name>
</gene>
<dbReference type="AlphaFoldDB" id="A0A8J5CHV4"/>
<evidence type="ECO:0000256" key="4">
    <source>
        <dbReference type="ARBA" id="ARBA00022679"/>
    </source>
</evidence>
<comment type="catalytic activity">
    <reaction evidence="8">
        <text>beta-nicotinamide D-ribonucleotide + diphosphate = 5-phospho-alpha-D-ribose 1-diphosphate + nicotinamide + H(+)</text>
        <dbReference type="Rhea" id="RHEA:16149"/>
        <dbReference type="ChEBI" id="CHEBI:14649"/>
        <dbReference type="ChEBI" id="CHEBI:15378"/>
        <dbReference type="ChEBI" id="CHEBI:17154"/>
        <dbReference type="ChEBI" id="CHEBI:33019"/>
        <dbReference type="ChEBI" id="CHEBI:58017"/>
        <dbReference type="EC" id="2.4.2.12"/>
    </reaction>
    <physiologicalReaction direction="right-to-left" evidence="8">
        <dbReference type="Rhea" id="RHEA:16151"/>
    </physiologicalReaction>
</comment>
<accession>A0A8J5CHV4</accession>
<comment type="pathway">
    <text evidence="5">Cofactor biosynthesis; NAD(+) biosynthesis; nicotinamide D-ribonucleotide from 5-phospho-alpha-D-ribose 1-diphosphate and nicotinamide: step 1/1.</text>
</comment>
<evidence type="ECO:0000259" key="11">
    <source>
        <dbReference type="Pfam" id="PF18127"/>
    </source>
</evidence>
<dbReference type="PANTHER" id="PTHR43816">
    <property type="entry name" value="NICOTINAMIDE PHOSPHORIBOSYLTRANSFERASE"/>
    <property type="match status" value="1"/>
</dbReference>
<dbReference type="SUPFAM" id="SSF51690">
    <property type="entry name" value="Nicotinate/Quinolinate PRTase C-terminal domain-like"/>
    <property type="match status" value="1"/>
</dbReference>
<dbReference type="Proteomes" id="UP000770661">
    <property type="component" value="Unassembled WGS sequence"/>
</dbReference>
<dbReference type="UniPathway" id="UPA00253"/>
<sequence length="718" mass="77663">MDCATKVHDKPCDKVAVTVVAPSQTSPASTSLTQVRVLDPLALATVASGLKEEEVVTCGSSSSLPQPQGTTTLPTLEEVGGLVGGGQYITMGGQQVTIPVVGSVQAHMPSIGHVVQVSGSTVPLGGGGASVQAVQTIPGVTTTEYSVQALPPQAVHTAQGYIFTQGFDMDDLPSTQPLSQSTERESRQGQETGGKKLPANLSHLDNRQPARSVKVGVGSVVVQRGLGGSVQQATTMDTGPVNNVILLADCYKVGHYQMYPPETTRLYSYFESRGGKFPYVCFFGLQYILKRWLSGPVVTKEVVQEAKEVYAAVLNRDDIFNEAGWNHIIEHHGGRLPLRIKAVPEGTVLPTKNVLFTVENTDPAVPWITSFFETVLSQTWYPMTVATISRINKQVIHHYHQLTHDTMDKVNISLHDCGYRGVSSVESAAIGSAAHLINFMSSDTIAGSCMLRKYYHVTTVAGFSGLVNEHSTVTTWGKDTEVDAHKSILTNNPGTLVGCVIDSYNVWECVDKIFGEELKEKVLQHGKSGGVLALRPDSGDPCVVVLRILEILEKHYGVVVNSKGYKTLPPFLHLAQGDGMNYVKVAAVLKVLEENGWSASCVGFGAGASILQQMDRDTLKCAYKCSLAVVGDKEVEVFKNPVTDPGKTSKKGRLSLHREEGSYVTKQHGHGDPDTDLLVPVFENGELLRDYTFDEIRERAQITDQDPDIIEFLKGCAQ</sequence>
<dbReference type="PANTHER" id="PTHR43816:SF1">
    <property type="entry name" value="NICOTINAMIDE PHOSPHORIBOSYLTRANSFERASE"/>
    <property type="match status" value="1"/>
</dbReference>
<evidence type="ECO:0000259" key="10">
    <source>
        <dbReference type="Pfam" id="PF04095"/>
    </source>
</evidence>
<evidence type="ECO:0000313" key="13">
    <source>
        <dbReference type="Proteomes" id="UP000770661"/>
    </source>
</evidence>
<dbReference type="OrthoDB" id="193380at2759"/>
<keyword evidence="4" id="KW-0808">Transferase</keyword>
<evidence type="ECO:0000256" key="1">
    <source>
        <dbReference type="ARBA" id="ARBA00010897"/>
    </source>
</evidence>
<dbReference type="InterPro" id="IPR013785">
    <property type="entry name" value="Aldolase_TIM"/>
</dbReference>
<evidence type="ECO:0000256" key="5">
    <source>
        <dbReference type="ARBA" id="ARBA00035007"/>
    </source>
</evidence>
<dbReference type="GO" id="GO:0047280">
    <property type="term" value="F:nicotinamide phosphoribosyltransferase activity"/>
    <property type="evidence" value="ECO:0007669"/>
    <property type="project" value="UniProtKB-EC"/>
</dbReference>
<reference evidence="12" key="1">
    <citation type="submission" date="2020-07" db="EMBL/GenBank/DDBJ databases">
        <title>The High-quality genome of the commercially important snow crab, Chionoecetes opilio.</title>
        <authorList>
            <person name="Jeong J.-H."/>
            <person name="Ryu S."/>
        </authorList>
    </citation>
    <scope>NUCLEOTIDE SEQUENCE</scope>
    <source>
        <strain evidence="12">MADBK_172401_WGS</strain>
        <tissue evidence="12">Digestive gland</tissue>
    </source>
</reference>
<evidence type="ECO:0000256" key="7">
    <source>
        <dbReference type="ARBA" id="ARBA00035036"/>
    </source>
</evidence>
<dbReference type="GO" id="GO:0009435">
    <property type="term" value="P:NAD+ biosynthetic process"/>
    <property type="evidence" value="ECO:0007669"/>
    <property type="project" value="UniProtKB-UniPathway"/>
</dbReference>
<dbReference type="NCBIfam" id="NF006629">
    <property type="entry name" value="PRK09198.1"/>
    <property type="match status" value="1"/>
</dbReference>
<keyword evidence="13" id="KW-1185">Reference proteome</keyword>
<dbReference type="EMBL" id="JACEEZ010009995">
    <property type="protein sequence ID" value="KAG0722148.1"/>
    <property type="molecule type" value="Genomic_DNA"/>
</dbReference>
<evidence type="ECO:0000256" key="8">
    <source>
        <dbReference type="ARBA" id="ARBA00047835"/>
    </source>
</evidence>
<keyword evidence="2" id="KW-0662">Pyridine nucleotide biosynthesis</keyword>
<proteinExistence type="inferred from homology"/>